<evidence type="ECO:0000256" key="7">
    <source>
        <dbReference type="SAM" id="Phobius"/>
    </source>
</evidence>
<feature type="transmembrane region" description="Helical" evidence="7">
    <location>
        <begin position="307"/>
        <end position="331"/>
    </location>
</feature>
<protein>
    <submittedName>
        <fullName evidence="9">Allantoate permease-like protein</fullName>
    </submittedName>
</protein>
<keyword evidence="5 7" id="KW-0472">Membrane</keyword>
<dbReference type="AlphaFoldDB" id="A0A086T554"/>
<feature type="region of interest" description="Disordered" evidence="6">
    <location>
        <begin position="1"/>
        <end position="42"/>
    </location>
</feature>
<evidence type="ECO:0000313" key="9">
    <source>
        <dbReference type="EMBL" id="KFH44486.1"/>
    </source>
</evidence>
<evidence type="ECO:0000256" key="3">
    <source>
        <dbReference type="ARBA" id="ARBA00022692"/>
    </source>
</evidence>
<proteinExistence type="predicted"/>
<feature type="transmembrane region" description="Helical" evidence="7">
    <location>
        <begin position="470"/>
        <end position="493"/>
    </location>
</feature>
<dbReference type="PROSITE" id="PS50850">
    <property type="entry name" value="MFS"/>
    <property type="match status" value="1"/>
</dbReference>
<feature type="transmembrane region" description="Helical" evidence="7">
    <location>
        <begin position="174"/>
        <end position="198"/>
    </location>
</feature>
<feature type="transmembrane region" description="Helical" evidence="7">
    <location>
        <begin position="407"/>
        <end position="425"/>
    </location>
</feature>
<evidence type="ECO:0000259" key="8">
    <source>
        <dbReference type="PROSITE" id="PS50850"/>
    </source>
</evidence>
<comment type="caution">
    <text evidence="9">The sequence shown here is derived from an EMBL/GenBank/DDBJ whole genome shotgun (WGS) entry which is preliminary data.</text>
</comment>
<evidence type="ECO:0000256" key="6">
    <source>
        <dbReference type="SAM" id="MobiDB-lite"/>
    </source>
</evidence>
<feature type="transmembrane region" description="Helical" evidence="7">
    <location>
        <begin position="343"/>
        <end position="365"/>
    </location>
</feature>
<dbReference type="EMBL" id="JPKY01000047">
    <property type="protein sequence ID" value="KFH44486.1"/>
    <property type="molecule type" value="Genomic_DNA"/>
</dbReference>
<comment type="subcellular location">
    <subcellularLocation>
        <location evidence="1">Membrane</location>
        <topology evidence="1">Multi-pass membrane protein</topology>
    </subcellularLocation>
</comment>
<dbReference type="InterPro" id="IPR011701">
    <property type="entry name" value="MFS"/>
</dbReference>
<dbReference type="STRING" id="857340.A0A086T554"/>
<reference evidence="10" key="1">
    <citation type="journal article" date="2014" name="Genome Announc.">
        <title>Genome sequence and annotation of Acremonium chrysogenum, producer of the beta-lactam antibiotic cephalosporin C.</title>
        <authorList>
            <person name="Terfehr D."/>
            <person name="Dahlmann T.A."/>
            <person name="Specht T."/>
            <person name="Zadra I."/>
            <person name="Kuernsteiner H."/>
            <person name="Kueck U."/>
        </authorList>
    </citation>
    <scope>NUCLEOTIDE SEQUENCE [LARGE SCALE GENOMIC DNA]</scope>
    <source>
        <strain evidence="10">ATCC 11550 / CBS 779.69 / DSM 880 / IAM 14645 / JCM 23072 / IMI 49137</strain>
    </source>
</reference>
<dbReference type="Proteomes" id="UP000029964">
    <property type="component" value="Unassembled WGS sequence"/>
</dbReference>
<feature type="transmembrane region" description="Helical" evidence="7">
    <location>
        <begin position="118"/>
        <end position="135"/>
    </location>
</feature>
<dbReference type="InterPro" id="IPR020846">
    <property type="entry name" value="MFS_dom"/>
</dbReference>
<sequence length="530" mass="59122">MAPGHDTKDVKADFPPGEMEETSSSVPAGKPESGAASTDGEGKAIVSGDVDVAARYADMFANGDSYSRSEWTRLRWKLDLRLVPLLWFNVTLGAMDKVTTATAALYDFREDTDLHGDRYSWVGSAFYFGYLFWCLPSGSLLQRFPIAKLMFVVQLVWGAILIATGFANNFPSLIALRVLLGALEAPIVPGNFLVLSMWYTRREQPIRTGLMYTGLSVCFTGPIGWGIGFLAGEHQWRSMFWITGAMTIVWACVIGIFLPDNPVKAKFVSEREKAIVVDRLRADQTGVENKQFKRDQMIEALLDPKTWLMFLFHIMISIPNGGLTNFAPLVIQGLGYTPQRSTLLMMPTGIIQTASSYLCNGGVFLCAKYFPARQCRAAWVIFGIIVGLVSSVFLYTLPLDDFQGRLAALYMSYFYLGPYIVALGINTANTAGHTKKVTVNALIFIAYCASNIIAPQFFKSNQAPLYPLGMASILASYVLAMICIVLYATYCWWENRRRDAIDEAAGETRHVDTDFRDLTDKQNIHFRYVW</sequence>
<feature type="domain" description="Major facilitator superfamily (MFS) profile" evidence="8">
    <location>
        <begin position="82"/>
        <end position="530"/>
    </location>
</feature>
<feature type="transmembrane region" description="Helical" evidence="7">
    <location>
        <begin position="82"/>
        <end position="106"/>
    </location>
</feature>
<evidence type="ECO:0000313" key="10">
    <source>
        <dbReference type="Proteomes" id="UP000029964"/>
    </source>
</evidence>
<dbReference type="HOGENOM" id="CLU_001265_0_5_1"/>
<accession>A0A086T554</accession>
<dbReference type="Pfam" id="PF07690">
    <property type="entry name" value="MFS_1"/>
    <property type="match status" value="1"/>
</dbReference>
<evidence type="ECO:0000256" key="1">
    <source>
        <dbReference type="ARBA" id="ARBA00004141"/>
    </source>
</evidence>
<dbReference type="PANTHER" id="PTHR43791:SF97">
    <property type="entry name" value="ALLANTOATE TRANSPORTER, PUTATIVE (AFU_ORTHOLOGUE AFUA_1G14700)-RELATED"/>
    <property type="match status" value="1"/>
</dbReference>
<keyword evidence="4 7" id="KW-1133">Transmembrane helix</keyword>
<dbReference type="PANTHER" id="PTHR43791">
    <property type="entry name" value="PERMEASE-RELATED"/>
    <property type="match status" value="1"/>
</dbReference>
<dbReference type="GO" id="GO:0022857">
    <property type="term" value="F:transmembrane transporter activity"/>
    <property type="evidence" value="ECO:0007669"/>
    <property type="project" value="InterPro"/>
</dbReference>
<dbReference type="Gene3D" id="1.20.1250.20">
    <property type="entry name" value="MFS general substrate transporter like domains"/>
    <property type="match status" value="1"/>
</dbReference>
<dbReference type="SUPFAM" id="SSF103473">
    <property type="entry name" value="MFS general substrate transporter"/>
    <property type="match status" value="1"/>
</dbReference>
<gene>
    <name evidence="9" type="ORF">ACRE_046820</name>
</gene>
<feature type="transmembrane region" description="Helical" evidence="7">
    <location>
        <begin position="147"/>
        <end position="168"/>
    </location>
</feature>
<dbReference type="OrthoDB" id="6730379at2759"/>
<keyword evidence="10" id="KW-1185">Reference proteome</keyword>
<keyword evidence="3 7" id="KW-0812">Transmembrane</keyword>
<name>A0A086T554_HAPC1</name>
<feature type="transmembrane region" description="Helical" evidence="7">
    <location>
        <begin position="437"/>
        <end position="458"/>
    </location>
</feature>
<dbReference type="GO" id="GO:0016020">
    <property type="term" value="C:membrane"/>
    <property type="evidence" value="ECO:0007669"/>
    <property type="project" value="UniProtKB-SubCell"/>
</dbReference>
<feature type="compositionally biased region" description="Basic and acidic residues" evidence="6">
    <location>
        <begin position="1"/>
        <end position="12"/>
    </location>
</feature>
<evidence type="ECO:0000256" key="2">
    <source>
        <dbReference type="ARBA" id="ARBA00022448"/>
    </source>
</evidence>
<dbReference type="InterPro" id="IPR036259">
    <property type="entry name" value="MFS_trans_sf"/>
</dbReference>
<evidence type="ECO:0000256" key="4">
    <source>
        <dbReference type="ARBA" id="ARBA00022989"/>
    </source>
</evidence>
<evidence type="ECO:0000256" key="5">
    <source>
        <dbReference type="ARBA" id="ARBA00023136"/>
    </source>
</evidence>
<keyword evidence="2" id="KW-0813">Transport</keyword>
<feature type="transmembrane region" description="Helical" evidence="7">
    <location>
        <begin position="377"/>
        <end position="395"/>
    </location>
</feature>
<feature type="transmembrane region" description="Helical" evidence="7">
    <location>
        <begin position="210"/>
        <end position="232"/>
    </location>
</feature>
<organism evidence="9 10">
    <name type="scientific">Hapsidospora chrysogenum (strain ATCC 11550 / CBS 779.69 / DSM 880 / IAM 14645 / JCM 23072 / IMI 49137)</name>
    <name type="common">Acremonium chrysogenum</name>
    <dbReference type="NCBI Taxonomy" id="857340"/>
    <lineage>
        <taxon>Eukaryota</taxon>
        <taxon>Fungi</taxon>
        <taxon>Dikarya</taxon>
        <taxon>Ascomycota</taxon>
        <taxon>Pezizomycotina</taxon>
        <taxon>Sordariomycetes</taxon>
        <taxon>Hypocreomycetidae</taxon>
        <taxon>Hypocreales</taxon>
        <taxon>Bionectriaceae</taxon>
        <taxon>Hapsidospora</taxon>
    </lineage>
</organism>
<feature type="transmembrane region" description="Helical" evidence="7">
    <location>
        <begin position="238"/>
        <end position="258"/>
    </location>
</feature>